<dbReference type="InterPro" id="IPR032675">
    <property type="entry name" value="LRR_dom_sf"/>
</dbReference>
<comment type="caution">
    <text evidence="1">The sequence shown here is derived from an EMBL/GenBank/DDBJ whole genome shotgun (WGS) entry which is preliminary data.</text>
</comment>
<evidence type="ECO:0000313" key="1">
    <source>
        <dbReference type="EMBL" id="KAF5340249.1"/>
    </source>
</evidence>
<reference evidence="1 2" key="1">
    <citation type="journal article" date="2020" name="ISME J.">
        <title>Uncovering the hidden diversity of litter-decomposition mechanisms in mushroom-forming fungi.</title>
        <authorList>
            <person name="Floudas D."/>
            <person name="Bentzer J."/>
            <person name="Ahren D."/>
            <person name="Johansson T."/>
            <person name="Persson P."/>
            <person name="Tunlid A."/>
        </authorList>
    </citation>
    <scope>NUCLEOTIDE SEQUENCE [LARGE SCALE GENOMIC DNA]</scope>
    <source>
        <strain evidence="1 2">CBS 175.51</strain>
    </source>
</reference>
<proteinExistence type="predicted"/>
<evidence type="ECO:0008006" key="3">
    <source>
        <dbReference type="Google" id="ProtNLM"/>
    </source>
</evidence>
<keyword evidence="2" id="KW-1185">Reference proteome</keyword>
<dbReference type="SUPFAM" id="SSF52047">
    <property type="entry name" value="RNI-like"/>
    <property type="match status" value="1"/>
</dbReference>
<sequence>MLFQRSRAEPYAHLWVENDPPTDAEKGHIASALAKLEAELESLRPGERLSNDASKPRAGRHVNKRIPKLTDSIRRHRGLLSSVRSIPCEIWQAIFCFAMTNITTVGHRYGVALHALCRVSRLWNKAATMERSLWTVLPRVDSRRRQDTITVNAVSMYLERSGTLPLEIAYSGDVCVKPPPLDSSQPTDQVYVYSIFAVLLKVSHRWRQADFDIRDVDLSSLAVRGLTPILETLVLSIRPAVPEEDTGEPTDALILENFYNAPALRHVTVSTSGFASQTVILMHLKWPQLETFSSNSPRDLYYSKAVRYGRTSLRSLELTVNGMVIDPRVSLRLCPAASIVLPHLTKLVLHFGPNVSMSELAMRLPCLSLPALEELVVTGNVLDKMLASTLTVPLGTRIQSLKRLTLDENLKISSIDAGLGPLLTLARGLEHLDIQASPTLISQLRCQMPMPSDSAPRLPFPLLRILTLRSSVRDLTPDSNAESDQWFIAQQSMMANSIAIMLIQRTVDVGIYAIGLPDTPQVELREINFIHCDEGGSKAWRTQMMILDDRLCGTFVSGVPRLASKVVERFRSGLAALFLYSSSSQKGFDRATRWEMDFFMGEMEDLDLNRLDCRRLATRGVLHMLRQVGRTTKLAGYKQSKYDFQRRAKDLCMKWKPFLLRDARLALFRWTYVAENHMRLQYFATEPTTEKAWETIFGPPIM</sequence>
<accession>A0A8H5CEG2</accession>
<protein>
    <recommendedName>
        <fullName evidence="3">F-box domain-containing protein</fullName>
    </recommendedName>
</protein>
<gene>
    <name evidence="1" type="ORF">D9611_007763</name>
</gene>
<evidence type="ECO:0000313" key="2">
    <source>
        <dbReference type="Proteomes" id="UP000541558"/>
    </source>
</evidence>
<dbReference type="Proteomes" id="UP000541558">
    <property type="component" value="Unassembled WGS sequence"/>
</dbReference>
<dbReference type="Gene3D" id="3.80.10.10">
    <property type="entry name" value="Ribonuclease Inhibitor"/>
    <property type="match status" value="1"/>
</dbReference>
<organism evidence="1 2">
    <name type="scientific">Ephemerocybe angulata</name>
    <dbReference type="NCBI Taxonomy" id="980116"/>
    <lineage>
        <taxon>Eukaryota</taxon>
        <taxon>Fungi</taxon>
        <taxon>Dikarya</taxon>
        <taxon>Basidiomycota</taxon>
        <taxon>Agaricomycotina</taxon>
        <taxon>Agaricomycetes</taxon>
        <taxon>Agaricomycetidae</taxon>
        <taxon>Agaricales</taxon>
        <taxon>Agaricineae</taxon>
        <taxon>Psathyrellaceae</taxon>
        <taxon>Ephemerocybe</taxon>
    </lineage>
</organism>
<dbReference type="EMBL" id="JAACJK010000004">
    <property type="protein sequence ID" value="KAF5340249.1"/>
    <property type="molecule type" value="Genomic_DNA"/>
</dbReference>
<dbReference type="AlphaFoldDB" id="A0A8H5CEG2"/>
<name>A0A8H5CEG2_9AGAR</name>
<dbReference type="OrthoDB" id="2856519at2759"/>